<protein>
    <submittedName>
        <fullName evidence="1">Uncharacterized protein</fullName>
    </submittedName>
</protein>
<name>A0A109IH23_9ACTN</name>
<dbReference type="AlphaFoldDB" id="A0A109IH23"/>
<organism evidence="1 2">
    <name type="scientific">Micromonospora rifamycinica</name>
    <dbReference type="NCBI Taxonomy" id="291594"/>
    <lineage>
        <taxon>Bacteria</taxon>
        <taxon>Bacillati</taxon>
        <taxon>Actinomycetota</taxon>
        <taxon>Actinomycetes</taxon>
        <taxon>Micromonosporales</taxon>
        <taxon>Micromonosporaceae</taxon>
        <taxon>Micromonospora</taxon>
    </lineage>
</organism>
<keyword evidence="2" id="KW-1185">Reference proteome</keyword>
<reference evidence="2" key="1">
    <citation type="submission" date="2016-06" db="EMBL/GenBank/DDBJ databases">
        <authorList>
            <person name="Varghese N."/>
            <person name="Submissions Spin"/>
        </authorList>
    </citation>
    <scope>NUCLEOTIDE SEQUENCE [LARGE SCALE GENOMIC DNA]</scope>
    <source>
        <strain evidence="2">DSM 44983</strain>
    </source>
</reference>
<evidence type="ECO:0000313" key="2">
    <source>
        <dbReference type="Proteomes" id="UP000198226"/>
    </source>
</evidence>
<dbReference type="RefSeq" id="WP_067313251.1">
    <property type="nucleotide sequence ID" value="NZ_LRMV01000152.1"/>
</dbReference>
<accession>A0A109IH23</accession>
<dbReference type="OrthoDB" id="3290504at2"/>
<evidence type="ECO:0000313" key="1">
    <source>
        <dbReference type="EMBL" id="SCG58046.1"/>
    </source>
</evidence>
<dbReference type="Proteomes" id="UP000198226">
    <property type="component" value="Chromosome I"/>
</dbReference>
<gene>
    <name evidence="1" type="ORF">GA0070623_2576</name>
</gene>
<dbReference type="EMBL" id="LT607752">
    <property type="protein sequence ID" value="SCG58046.1"/>
    <property type="molecule type" value="Genomic_DNA"/>
</dbReference>
<sequence>MMPTPAGHAPRPGGRFAAAGTGLAALAVVCWAVGTTRWQPLTEPVGPWSERLPGEHTYWARDLRFLALTAVVAGLVLAGGGRRPSTLRAVLLGGGALVADVAVDRADPTGPGATVLLVAVGWLAVGITATLGVHGDAAPGPDRAVLAGLPVVTVVLMLVAVTTRSPTGREPELGPAVLVTGLLLLASTVVGALAAVPGPGRPRLVVAVGMAVVGGVGLPLVRPVGSTDRLFPAAVLGAVLLVGVALLTRPWPDGRPAWRRLVLLVPVTVVVPLALLSGALLVSAALRLGAPLTALAGNSPIAGPDPFPALAGLLTGLLAALLPARPTVGQEPGGVVPSRPASAERR</sequence>
<proteinExistence type="predicted"/>